<keyword evidence="5" id="KW-1185">Reference proteome</keyword>
<dbReference type="Proteomes" id="UP001501094">
    <property type="component" value="Unassembled WGS sequence"/>
</dbReference>
<dbReference type="Gene3D" id="1.10.10.2910">
    <property type="match status" value="1"/>
</dbReference>
<dbReference type="InterPro" id="IPR052345">
    <property type="entry name" value="Rad_response_metalloprotease"/>
</dbReference>
<comment type="similarity">
    <text evidence="1">Belongs to the short-chain fatty acyl-CoA assimilation regulator (ScfR) family.</text>
</comment>
<dbReference type="PANTHER" id="PTHR43236">
    <property type="entry name" value="ANTITOXIN HIGA1"/>
    <property type="match status" value="1"/>
</dbReference>
<accession>A0ABN2NB08</accession>
<reference evidence="4 5" key="1">
    <citation type="journal article" date="2019" name="Int. J. Syst. Evol. Microbiol.">
        <title>The Global Catalogue of Microorganisms (GCM) 10K type strain sequencing project: providing services to taxonomists for standard genome sequencing and annotation.</title>
        <authorList>
            <consortium name="The Broad Institute Genomics Platform"/>
            <consortium name="The Broad Institute Genome Sequencing Center for Infectious Disease"/>
            <person name="Wu L."/>
            <person name="Ma J."/>
        </authorList>
    </citation>
    <scope>NUCLEOTIDE SEQUENCE [LARGE SCALE GENOMIC DNA]</scope>
    <source>
        <strain evidence="4 5">JCM 14326</strain>
    </source>
</reference>
<dbReference type="CDD" id="cd00093">
    <property type="entry name" value="HTH_XRE"/>
    <property type="match status" value="1"/>
</dbReference>
<dbReference type="PANTHER" id="PTHR43236:SF1">
    <property type="entry name" value="BLL7220 PROTEIN"/>
    <property type="match status" value="1"/>
</dbReference>
<dbReference type="PROSITE" id="PS50943">
    <property type="entry name" value="HTH_CROC1"/>
    <property type="match status" value="1"/>
</dbReference>
<evidence type="ECO:0000256" key="2">
    <source>
        <dbReference type="SAM" id="MobiDB-lite"/>
    </source>
</evidence>
<dbReference type="EMBL" id="BAAANL010000002">
    <property type="protein sequence ID" value="GAA1855429.1"/>
    <property type="molecule type" value="Genomic_DNA"/>
</dbReference>
<organism evidence="4 5">
    <name type="scientific">Myceligenerans crystallogenes</name>
    <dbReference type="NCBI Taxonomy" id="316335"/>
    <lineage>
        <taxon>Bacteria</taxon>
        <taxon>Bacillati</taxon>
        <taxon>Actinomycetota</taxon>
        <taxon>Actinomycetes</taxon>
        <taxon>Micrococcales</taxon>
        <taxon>Promicromonosporaceae</taxon>
        <taxon>Myceligenerans</taxon>
    </lineage>
</organism>
<comment type="caution">
    <text evidence="4">The sequence shown here is derived from an EMBL/GenBank/DDBJ whole genome shotgun (WGS) entry which is preliminary data.</text>
</comment>
<evidence type="ECO:0000256" key="1">
    <source>
        <dbReference type="ARBA" id="ARBA00007227"/>
    </source>
</evidence>
<dbReference type="Pfam" id="PF06114">
    <property type="entry name" value="Peptidase_M78"/>
    <property type="match status" value="1"/>
</dbReference>
<feature type="region of interest" description="Disordered" evidence="2">
    <location>
        <begin position="349"/>
        <end position="374"/>
    </location>
</feature>
<protein>
    <recommendedName>
        <fullName evidence="3">HTH cro/C1-type domain-containing protein</fullName>
    </recommendedName>
</protein>
<sequence length="374" mass="41260">MNEEIGRRVREVLAGLTPPRTQASVAETVEMTPDAFSRALSGKRGFSSIELARLAELLEVDIYWLITGAEDPHRLRVAARHDFDPTTGGRSTPTWESDLRVLEKVRLAYRQAYPGASEAPSRLPSTPDAVRTLLGEDFVRPFAARLELEAGVDVVRVHEIGTSYLLRIGGRHAVVMPTTGSWFRENWALAHELGHLAHQDLEDDVLGHSAPRPVSEERERAANAFAAELLLPEPALRRIDWRRAGPDVVADVVWSRGVSTKALANRLVSLRIAASRDVSDVLTWPTQRVLRQHPPAEPGEFDPITLRMEQAASRRFPVTLQERHREGIASGRLGAATLAWMLNVSEDSLDVDEPNPADPVEPDDLAATLGLAVP</sequence>
<feature type="compositionally biased region" description="Acidic residues" evidence="2">
    <location>
        <begin position="349"/>
        <end position="364"/>
    </location>
</feature>
<name>A0ABN2NB08_9MICO</name>
<evidence type="ECO:0000313" key="4">
    <source>
        <dbReference type="EMBL" id="GAA1855429.1"/>
    </source>
</evidence>
<proteinExistence type="inferred from homology"/>
<dbReference type="InterPro" id="IPR010359">
    <property type="entry name" value="IrrE_HExxH"/>
</dbReference>
<dbReference type="Gene3D" id="1.10.260.40">
    <property type="entry name" value="lambda repressor-like DNA-binding domains"/>
    <property type="match status" value="1"/>
</dbReference>
<gene>
    <name evidence="4" type="ORF">GCM10009751_10350</name>
</gene>
<dbReference type="InterPro" id="IPR001387">
    <property type="entry name" value="Cro/C1-type_HTH"/>
</dbReference>
<evidence type="ECO:0000313" key="5">
    <source>
        <dbReference type="Proteomes" id="UP001501094"/>
    </source>
</evidence>
<dbReference type="InterPro" id="IPR010982">
    <property type="entry name" value="Lambda_DNA-bd_dom_sf"/>
</dbReference>
<evidence type="ECO:0000259" key="3">
    <source>
        <dbReference type="PROSITE" id="PS50943"/>
    </source>
</evidence>
<feature type="domain" description="HTH cro/C1-type" evidence="3">
    <location>
        <begin position="21"/>
        <end position="65"/>
    </location>
</feature>
<dbReference type="SUPFAM" id="SSF47413">
    <property type="entry name" value="lambda repressor-like DNA-binding domains"/>
    <property type="match status" value="1"/>
</dbReference>